<keyword evidence="2" id="KW-0472">Membrane</keyword>
<dbReference type="STRING" id="1798228.SAMN05216574_10656"/>
<organism evidence="3 4">
    <name type="scientific">Blastococcus tunisiensis</name>
    <dbReference type="NCBI Taxonomy" id="1798228"/>
    <lineage>
        <taxon>Bacteria</taxon>
        <taxon>Bacillati</taxon>
        <taxon>Actinomycetota</taxon>
        <taxon>Actinomycetes</taxon>
        <taxon>Geodermatophilales</taxon>
        <taxon>Geodermatophilaceae</taxon>
        <taxon>Blastococcus</taxon>
    </lineage>
</organism>
<sequence length="156" mass="16082">MTAGRSSESRVPRPDEAATSSRGTPAPVDVSVDTRAVVVVAVLLAGPVISSVHFMLVYLVAEAGCTGDGPGLDAFDPPVPTVVTLVATAVAALACAATAWWGLARWRAFRRFRGEAGSEELVDRQPLAFGGFVLSVLGLVTVLFVGLPALFLSACA</sequence>
<feature type="transmembrane region" description="Helical" evidence="2">
    <location>
        <begin position="127"/>
        <end position="151"/>
    </location>
</feature>
<gene>
    <name evidence="3" type="ORF">SAMN05216574_10656</name>
</gene>
<feature type="compositionally biased region" description="Basic and acidic residues" evidence="1">
    <location>
        <begin position="7"/>
        <end position="16"/>
    </location>
</feature>
<keyword evidence="4" id="KW-1185">Reference proteome</keyword>
<evidence type="ECO:0000256" key="2">
    <source>
        <dbReference type="SAM" id="Phobius"/>
    </source>
</evidence>
<dbReference type="Proteomes" id="UP000198589">
    <property type="component" value="Unassembled WGS sequence"/>
</dbReference>
<name>A0A1I2DN68_9ACTN</name>
<reference evidence="4" key="1">
    <citation type="submission" date="2016-10" db="EMBL/GenBank/DDBJ databases">
        <authorList>
            <person name="Varghese N."/>
            <person name="Submissions S."/>
        </authorList>
    </citation>
    <scope>NUCLEOTIDE SEQUENCE [LARGE SCALE GENOMIC DNA]</scope>
    <source>
        <strain evidence="4">DSM 46838</strain>
    </source>
</reference>
<keyword evidence="2" id="KW-0812">Transmembrane</keyword>
<feature type="transmembrane region" description="Helical" evidence="2">
    <location>
        <begin position="36"/>
        <end position="61"/>
    </location>
</feature>
<dbReference type="EMBL" id="FOND01000006">
    <property type="protein sequence ID" value="SFE81907.1"/>
    <property type="molecule type" value="Genomic_DNA"/>
</dbReference>
<keyword evidence="2" id="KW-1133">Transmembrane helix</keyword>
<evidence type="ECO:0000313" key="3">
    <source>
        <dbReference type="EMBL" id="SFE81907.1"/>
    </source>
</evidence>
<evidence type="ECO:0000256" key="1">
    <source>
        <dbReference type="SAM" id="MobiDB-lite"/>
    </source>
</evidence>
<protein>
    <submittedName>
        <fullName evidence="3">Uncharacterized protein</fullName>
    </submittedName>
</protein>
<proteinExistence type="predicted"/>
<feature type="transmembrane region" description="Helical" evidence="2">
    <location>
        <begin position="81"/>
        <end position="103"/>
    </location>
</feature>
<dbReference type="AlphaFoldDB" id="A0A1I2DN68"/>
<accession>A0A1I2DN68</accession>
<evidence type="ECO:0000313" key="4">
    <source>
        <dbReference type="Proteomes" id="UP000198589"/>
    </source>
</evidence>
<feature type="region of interest" description="Disordered" evidence="1">
    <location>
        <begin position="1"/>
        <end position="26"/>
    </location>
</feature>
<dbReference type="RefSeq" id="WP_175527188.1">
    <property type="nucleotide sequence ID" value="NZ_FOND01000006.1"/>
</dbReference>